<feature type="non-terminal residue" evidence="1">
    <location>
        <position position="1"/>
    </location>
</feature>
<reference evidence="1 2" key="1">
    <citation type="journal article" date="2021" name="Hortic Res">
        <title>The domestication of Cucurbita argyrosperma as revealed by the genome of its wild relative.</title>
        <authorList>
            <person name="Barrera-Redondo J."/>
            <person name="Sanchez-de la Vega G."/>
            <person name="Aguirre-Liguori J.A."/>
            <person name="Castellanos-Morales G."/>
            <person name="Gutierrez-Guerrero Y.T."/>
            <person name="Aguirre-Dugua X."/>
            <person name="Aguirre-Planter E."/>
            <person name="Tenaillon M.I."/>
            <person name="Lira-Saade R."/>
            <person name="Eguiarte L.E."/>
        </authorList>
    </citation>
    <scope>NUCLEOTIDE SEQUENCE [LARGE SCALE GENOMIC DNA]</scope>
    <source>
        <strain evidence="1">JBR-2021</strain>
    </source>
</reference>
<accession>A0AAV6NYK8</accession>
<sequence length="94" mass="10698">MDEGETECEMEAYIKGWGCGDFGALHWGCLKHCVFTTILVIQLQRGDGLLGCDGFQKIGWKSACIYYDVLKLNLTLMGRQILRENRDDFPFIAM</sequence>
<dbReference type="Proteomes" id="UP000685013">
    <property type="component" value="Chromosome 3"/>
</dbReference>
<proteinExistence type="predicted"/>
<protein>
    <submittedName>
        <fullName evidence="1">Uncharacterized protein</fullName>
    </submittedName>
</protein>
<name>A0AAV6NYK8_9ROSI</name>
<dbReference type="EMBL" id="JAGKQH010000003">
    <property type="protein sequence ID" value="KAG6604294.1"/>
    <property type="molecule type" value="Genomic_DNA"/>
</dbReference>
<gene>
    <name evidence="1" type="ORF">SDJN03_04903</name>
</gene>
<organism evidence="1 2">
    <name type="scientific">Cucurbita argyrosperma subsp. sororia</name>
    <dbReference type="NCBI Taxonomy" id="37648"/>
    <lineage>
        <taxon>Eukaryota</taxon>
        <taxon>Viridiplantae</taxon>
        <taxon>Streptophyta</taxon>
        <taxon>Embryophyta</taxon>
        <taxon>Tracheophyta</taxon>
        <taxon>Spermatophyta</taxon>
        <taxon>Magnoliopsida</taxon>
        <taxon>eudicotyledons</taxon>
        <taxon>Gunneridae</taxon>
        <taxon>Pentapetalae</taxon>
        <taxon>rosids</taxon>
        <taxon>fabids</taxon>
        <taxon>Cucurbitales</taxon>
        <taxon>Cucurbitaceae</taxon>
        <taxon>Cucurbiteae</taxon>
        <taxon>Cucurbita</taxon>
    </lineage>
</organism>
<evidence type="ECO:0000313" key="2">
    <source>
        <dbReference type="Proteomes" id="UP000685013"/>
    </source>
</evidence>
<evidence type="ECO:0000313" key="1">
    <source>
        <dbReference type="EMBL" id="KAG6604294.1"/>
    </source>
</evidence>
<keyword evidence="2" id="KW-1185">Reference proteome</keyword>
<comment type="caution">
    <text evidence="1">The sequence shown here is derived from an EMBL/GenBank/DDBJ whole genome shotgun (WGS) entry which is preliminary data.</text>
</comment>
<dbReference type="AlphaFoldDB" id="A0AAV6NYK8"/>